<dbReference type="GO" id="GO:0022857">
    <property type="term" value="F:transmembrane transporter activity"/>
    <property type="evidence" value="ECO:0007669"/>
    <property type="project" value="TreeGrafter"/>
</dbReference>
<dbReference type="AlphaFoldDB" id="A0A3M9MUW0"/>
<feature type="domain" description="MacB-like periplasmic core" evidence="8">
    <location>
        <begin position="20"/>
        <end position="238"/>
    </location>
</feature>
<dbReference type="RefSeq" id="WP_123126360.1">
    <property type="nucleotide sequence ID" value="NZ_RJJD01000003.1"/>
</dbReference>
<keyword evidence="2" id="KW-1003">Cell membrane</keyword>
<reference evidence="9 10" key="1">
    <citation type="submission" date="2018-11" db="EMBL/GenBank/DDBJ databases">
        <title>Rufibacter latericius sp. nov., isolated from water in Baiyang Lake.</title>
        <authorList>
            <person name="Yang Y."/>
        </authorList>
    </citation>
    <scope>NUCLEOTIDE SEQUENCE [LARGE SCALE GENOMIC DNA]</scope>
    <source>
        <strain evidence="9 10">R-22-1c-1</strain>
    </source>
</reference>
<evidence type="ECO:0000256" key="2">
    <source>
        <dbReference type="ARBA" id="ARBA00022475"/>
    </source>
</evidence>
<protein>
    <submittedName>
        <fullName evidence="9">FtsX-like permease family protein</fullName>
    </submittedName>
</protein>
<accession>A0A3M9MUW0</accession>
<dbReference type="Pfam" id="PF02687">
    <property type="entry name" value="FtsX"/>
    <property type="match status" value="2"/>
</dbReference>
<evidence type="ECO:0000256" key="1">
    <source>
        <dbReference type="ARBA" id="ARBA00004651"/>
    </source>
</evidence>
<feature type="domain" description="ABC3 transporter permease C-terminal" evidence="7">
    <location>
        <begin position="680"/>
        <end position="786"/>
    </location>
</feature>
<sequence length="799" mass="87324">MIKNYLKIAWRNLLRQKAYSAINIIGLATGISACLLIFLFVQHELSYEKHFSKADSTYRVVNDLIVDDEIEKASLTTGGLAPALKADYPEVETAVRLVNGDKQAVSVSDDKVFYLNNSYFVDSTFFSVFDYEFLSGDPAKALAAPLSMVLTQATAEKLFGSAAAAMGQLVKIQGESFKVTGVLAPSGPSHLTPDFFASMSSLGNEFMQMMEGEWGNTNTYTYVVLRNPSQMASLQAKMGDFFQKRVKPAYDQMQSSGRVDYKIQPLTDVHLTNDWLYELSPSGNRSYIFIFSAVAIFVLLIASINYMNLATARSAKRAKEVGLRKVVGAHRSQLVGQFLGESLVITLLAVLLALALVELLLPTFNGLTGKNIGSSYLLNPVFGLTLLGIILLIGLVAGSYPAFFLSGFKPVDVLKSDKAPRGSGATLRKGLVILQFTISLVLIIGTVVVYSQMDFLKKADLGFNKEQVAVIDIPSGDTTLTSKLPLIKSEMLANPNVTQVSASAQIPGQGAGVLIFMVERNNAMVEKTMNMMTVDYDFLDLMGIKLKAGRNFSQDMGTDQSAGFIINEAAANLLGWQDAVGKRIGFSDTTSGKVIGVVKDFNYTSLHDNIAPVVLRVRPRTSGYLLARLSGENFEEALAHVKTTWTRFDPNRPIDLTFLDESFNAQYQSEEKMLRIFGYFSILTIMIACMGLFGLTSFMAELRTREIGIRKVLGSSVMGIVMLLTKDFAVLVVIAIVLASPLAWYGMQKWLQEFAYRVPLSPWLFVGAGVVALAIAIATVSVQAAKAALLDPIKALRSE</sequence>
<dbReference type="Pfam" id="PF12704">
    <property type="entry name" value="MacB_PCD"/>
    <property type="match status" value="2"/>
</dbReference>
<dbReference type="InterPro" id="IPR025857">
    <property type="entry name" value="MacB_PCD"/>
</dbReference>
<evidence type="ECO:0000259" key="7">
    <source>
        <dbReference type="Pfam" id="PF02687"/>
    </source>
</evidence>
<dbReference type="PANTHER" id="PTHR30572:SF18">
    <property type="entry name" value="ABC-TYPE MACROLIDE FAMILY EXPORT SYSTEM PERMEASE COMPONENT 2"/>
    <property type="match status" value="1"/>
</dbReference>
<dbReference type="PANTHER" id="PTHR30572">
    <property type="entry name" value="MEMBRANE COMPONENT OF TRANSPORTER-RELATED"/>
    <property type="match status" value="1"/>
</dbReference>
<feature type="transmembrane region" description="Helical" evidence="6">
    <location>
        <begin position="676"/>
        <end position="700"/>
    </location>
</feature>
<feature type="domain" description="MacB-like periplasmic core" evidence="8">
    <location>
        <begin position="456"/>
        <end position="610"/>
    </location>
</feature>
<comment type="subcellular location">
    <subcellularLocation>
        <location evidence="1">Cell membrane</location>
        <topology evidence="1">Multi-pass membrane protein</topology>
    </subcellularLocation>
</comment>
<evidence type="ECO:0000256" key="4">
    <source>
        <dbReference type="ARBA" id="ARBA00022989"/>
    </source>
</evidence>
<dbReference type="PROSITE" id="PS51257">
    <property type="entry name" value="PROKAR_LIPOPROTEIN"/>
    <property type="match status" value="1"/>
</dbReference>
<feature type="transmembrane region" description="Helical" evidence="6">
    <location>
        <begin position="21"/>
        <end position="41"/>
    </location>
</feature>
<name>A0A3M9MUW0_9BACT</name>
<comment type="caution">
    <text evidence="9">The sequence shown here is derived from an EMBL/GenBank/DDBJ whole genome shotgun (WGS) entry which is preliminary data.</text>
</comment>
<dbReference type="InterPro" id="IPR050250">
    <property type="entry name" value="Macrolide_Exporter_MacB"/>
</dbReference>
<dbReference type="InterPro" id="IPR003838">
    <property type="entry name" value="ABC3_permease_C"/>
</dbReference>
<dbReference type="EMBL" id="RJJD01000003">
    <property type="protein sequence ID" value="RNI29300.1"/>
    <property type="molecule type" value="Genomic_DNA"/>
</dbReference>
<keyword evidence="4 6" id="KW-1133">Transmembrane helix</keyword>
<feature type="domain" description="ABC3 transporter permease C-terminal" evidence="7">
    <location>
        <begin position="293"/>
        <end position="407"/>
    </location>
</feature>
<keyword evidence="10" id="KW-1185">Reference proteome</keyword>
<feature type="transmembrane region" description="Helical" evidence="6">
    <location>
        <begin position="429"/>
        <end position="450"/>
    </location>
</feature>
<feature type="transmembrane region" description="Helical" evidence="6">
    <location>
        <begin position="763"/>
        <end position="789"/>
    </location>
</feature>
<gene>
    <name evidence="9" type="ORF">EFB08_07725</name>
</gene>
<feature type="transmembrane region" description="Helical" evidence="6">
    <location>
        <begin position="381"/>
        <end position="408"/>
    </location>
</feature>
<dbReference type="Proteomes" id="UP000272117">
    <property type="component" value="Unassembled WGS sequence"/>
</dbReference>
<feature type="transmembrane region" description="Helical" evidence="6">
    <location>
        <begin position="338"/>
        <end position="361"/>
    </location>
</feature>
<evidence type="ECO:0000256" key="6">
    <source>
        <dbReference type="SAM" id="Phobius"/>
    </source>
</evidence>
<evidence type="ECO:0000313" key="9">
    <source>
        <dbReference type="EMBL" id="RNI29300.1"/>
    </source>
</evidence>
<proteinExistence type="predicted"/>
<evidence type="ECO:0000313" key="10">
    <source>
        <dbReference type="Proteomes" id="UP000272117"/>
    </source>
</evidence>
<dbReference type="OrthoDB" id="5933722at2"/>
<evidence type="ECO:0000256" key="5">
    <source>
        <dbReference type="ARBA" id="ARBA00023136"/>
    </source>
</evidence>
<feature type="transmembrane region" description="Helical" evidence="6">
    <location>
        <begin position="287"/>
        <end position="309"/>
    </location>
</feature>
<evidence type="ECO:0000256" key="3">
    <source>
        <dbReference type="ARBA" id="ARBA00022692"/>
    </source>
</evidence>
<keyword evidence="5 6" id="KW-0472">Membrane</keyword>
<keyword evidence="3 6" id="KW-0812">Transmembrane</keyword>
<evidence type="ECO:0000259" key="8">
    <source>
        <dbReference type="Pfam" id="PF12704"/>
    </source>
</evidence>
<feature type="transmembrane region" description="Helical" evidence="6">
    <location>
        <begin position="712"/>
        <end position="743"/>
    </location>
</feature>
<dbReference type="GO" id="GO:0005886">
    <property type="term" value="C:plasma membrane"/>
    <property type="evidence" value="ECO:0007669"/>
    <property type="project" value="UniProtKB-SubCell"/>
</dbReference>
<organism evidence="9 10">
    <name type="scientific">Rufibacter latericius</name>
    <dbReference type="NCBI Taxonomy" id="2487040"/>
    <lineage>
        <taxon>Bacteria</taxon>
        <taxon>Pseudomonadati</taxon>
        <taxon>Bacteroidota</taxon>
        <taxon>Cytophagia</taxon>
        <taxon>Cytophagales</taxon>
        <taxon>Hymenobacteraceae</taxon>
        <taxon>Rufibacter</taxon>
    </lineage>
</organism>